<name>A0A3B0TXC8_9ZZZZ</name>
<reference evidence="1" key="1">
    <citation type="submission" date="2018-06" db="EMBL/GenBank/DDBJ databases">
        <authorList>
            <person name="Zhirakovskaya E."/>
        </authorList>
    </citation>
    <scope>NUCLEOTIDE SEQUENCE</scope>
</reference>
<accession>A0A3B0TXC8</accession>
<dbReference type="AlphaFoldDB" id="A0A3B0TXC8"/>
<feature type="non-terminal residue" evidence="1">
    <location>
        <position position="69"/>
    </location>
</feature>
<organism evidence="1">
    <name type="scientific">hydrothermal vent metagenome</name>
    <dbReference type="NCBI Taxonomy" id="652676"/>
    <lineage>
        <taxon>unclassified sequences</taxon>
        <taxon>metagenomes</taxon>
        <taxon>ecological metagenomes</taxon>
    </lineage>
</organism>
<dbReference type="PROSITE" id="PS51257">
    <property type="entry name" value="PROKAR_LIPOPROTEIN"/>
    <property type="match status" value="1"/>
</dbReference>
<sequence>MKKLHLIGLLLLTIITISSCKQNEKKVTEPSKKGYAVEPKTTTINWTAYKTTSKTPVKGQFTKVTIEHK</sequence>
<protein>
    <submittedName>
        <fullName evidence="1">Uncharacterized protein</fullName>
    </submittedName>
</protein>
<dbReference type="EMBL" id="UOER01000152">
    <property type="protein sequence ID" value="VAW22698.1"/>
    <property type="molecule type" value="Genomic_DNA"/>
</dbReference>
<proteinExistence type="predicted"/>
<evidence type="ECO:0000313" key="1">
    <source>
        <dbReference type="EMBL" id="VAW22698.1"/>
    </source>
</evidence>
<gene>
    <name evidence="1" type="ORF">MNBD_BACTEROID04-2064</name>
</gene>